<dbReference type="AlphaFoldDB" id="A0A9D3X4Y8"/>
<dbReference type="EMBL" id="JAHDVG010000482">
    <property type="protein sequence ID" value="KAH1172810.1"/>
    <property type="molecule type" value="Genomic_DNA"/>
</dbReference>
<accession>A0A9D3X4Y8</accession>
<name>A0A9D3X4Y8_9SAUR</name>
<sequence length="116" mass="12580">MSPVLTIPYKCVQTARDTTWGIERFPHAAGGSLHLPFNTSTGVHLKGTSKRSWKCSIVESFCHPGPDPATPTTIAKLPLSSNGRKDRVPDTAKFFSALVNVITVCPTWWGGKSITL</sequence>
<reference evidence="1" key="1">
    <citation type="submission" date="2021-09" db="EMBL/GenBank/DDBJ databases">
        <title>The genome of Mauremys mutica provides insights into the evolution of semi-aquatic lifestyle.</title>
        <authorList>
            <person name="Gong S."/>
            <person name="Gao Y."/>
        </authorList>
    </citation>
    <scope>NUCLEOTIDE SEQUENCE</scope>
    <source>
        <strain evidence="1">MM-2020</strain>
        <tissue evidence="1">Muscle</tissue>
    </source>
</reference>
<protein>
    <submittedName>
        <fullName evidence="1">Uncharacterized protein</fullName>
    </submittedName>
</protein>
<proteinExistence type="predicted"/>
<comment type="caution">
    <text evidence="1">The sequence shown here is derived from an EMBL/GenBank/DDBJ whole genome shotgun (WGS) entry which is preliminary data.</text>
</comment>
<gene>
    <name evidence="1" type="ORF">KIL84_016649</name>
</gene>
<evidence type="ECO:0000313" key="2">
    <source>
        <dbReference type="Proteomes" id="UP000827986"/>
    </source>
</evidence>
<organism evidence="1 2">
    <name type="scientific">Mauremys mutica</name>
    <name type="common">yellowpond turtle</name>
    <dbReference type="NCBI Taxonomy" id="74926"/>
    <lineage>
        <taxon>Eukaryota</taxon>
        <taxon>Metazoa</taxon>
        <taxon>Chordata</taxon>
        <taxon>Craniata</taxon>
        <taxon>Vertebrata</taxon>
        <taxon>Euteleostomi</taxon>
        <taxon>Archelosauria</taxon>
        <taxon>Testudinata</taxon>
        <taxon>Testudines</taxon>
        <taxon>Cryptodira</taxon>
        <taxon>Durocryptodira</taxon>
        <taxon>Testudinoidea</taxon>
        <taxon>Geoemydidae</taxon>
        <taxon>Geoemydinae</taxon>
        <taxon>Mauremys</taxon>
    </lineage>
</organism>
<evidence type="ECO:0000313" key="1">
    <source>
        <dbReference type="EMBL" id="KAH1172810.1"/>
    </source>
</evidence>
<dbReference type="Proteomes" id="UP000827986">
    <property type="component" value="Unassembled WGS sequence"/>
</dbReference>
<keyword evidence="2" id="KW-1185">Reference proteome</keyword>